<protein>
    <submittedName>
        <fullName evidence="2">Uncharacterized protein</fullName>
    </submittedName>
</protein>
<name>A0AAW2XQV3_9LAMI</name>
<feature type="compositionally biased region" description="Polar residues" evidence="1">
    <location>
        <begin position="47"/>
        <end position="56"/>
    </location>
</feature>
<feature type="non-terminal residue" evidence="2">
    <location>
        <position position="1"/>
    </location>
</feature>
<feature type="region of interest" description="Disordered" evidence="1">
    <location>
        <begin position="35"/>
        <end position="62"/>
    </location>
</feature>
<gene>
    <name evidence="2" type="ORF">Slati_0870400</name>
</gene>
<evidence type="ECO:0000313" key="2">
    <source>
        <dbReference type="EMBL" id="KAL0455312.1"/>
    </source>
</evidence>
<reference evidence="2" key="1">
    <citation type="submission" date="2020-06" db="EMBL/GenBank/DDBJ databases">
        <authorList>
            <person name="Li T."/>
            <person name="Hu X."/>
            <person name="Zhang T."/>
            <person name="Song X."/>
            <person name="Zhang H."/>
            <person name="Dai N."/>
            <person name="Sheng W."/>
            <person name="Hou X."/>
            <person name="Wei L."/>
        </authorList>
    </citation>
    <scope>NUCLEOTIDE SEQUENCE</scope>
    <source>
        <strain evidence="2">KEN1</strain>
        <tissue evidence="2">Leaf</tissue>
    </source>
</reference>
<sequence length="103" mass="11267">SNISPVCALSPSLFNVLFPTCFRVLAMSSTDESIRYMGENPGEDPSEATSKRSGSNPPFYASGRRWSLRQAARRLLDESLEGEGDEEEADSSPGKIDPAHMEE</sequence>
<reference evidence="2" key="2">
    <citation type="journal article" date="2024" name="Plant">
        <title>Genomic evolution and insights into agronomic trait innovations of Sesamum species.</title>
        <authorList>
            <person name="Miao H."/>
            <person name="Wang L."/>
            <person name="Qu L."/>
            <person name="Liu H."/>
            <person name="Sun Y."/>
            <person name="Le M."/>
            <person name="Wang Q."/>
            <person name="Wei S."/>
            <person name="Zheng Y."/>
            <person name="Lin W."/>
            <person name="Duan Y."/>
            <person name="Cao H."/>
            <person name="Xiong S."/>
            <person name="Wang X."/>
            <person name="Wei L."/>
            <person name="Li C."/>
            <person name="Ma Q."/>
            <person name="Ju M."/>
            <person name="Zhao R."/>
            <person name="Li G."/>
            <person name="Mu C."/>
            <person name="Tian Q."/>
            <person name="Mei H."/>
            <person name="Zhang T."/>
            <person name="Gao T."/>
            <person name="Zhang H."/>
        </authorList>
    </citation>
    <scope>NUCLEOTIDE SEQUENCE</scope>
    <source>
        <strain evidence="2">KEN1</strain>
    </source>
</reference>
<comment type="caution">
    <text evidence="2">The sequence shown here is derived from an EMBL/GenBank/DDBJ whole genome shotgun (WGS) entry which is preliminary data.</text>
</comment>
<dbReference type="EMBL" id="JACGWN010000003">
    <property type="protein sequence ID" value="KAL0455312.1"/>
    <property type="molecule type" value="Genomic_DNA"/>
</dbReference>
<dbReference type="AlphaFoldDB" id="A0AAW2XQV3"/>
<organism evidence="2">
    <name type="scientific">Sesamum latifolium</name>
    <dbReference type="NCBI Taxonomy" id="2727402"/>
    <lineage>
        <taxon>Eukaryota</taxon>
        <taxon>Viridiplantae</taxon>
        <taxon>Streptophyta</taxon>
        <taxon>Embryophyta</taxon>
        <taxon>Tracheophyta</taxon>
        <taxon>Spermatophyta</taxon>
        <taxon>Magnoliopsida</taxon>
        <taxon>eudicotyledons</taxon>
        <taxon>Gunneridae</taxon>
        <taxon>Pentapetalae</taxon>
        <taxon>asterids</taxon>
        <taxon>lamiids</taxon>
        <taxon>Lamiales</taxon>
        <taxon>Pedaliaceae</taxon>
        <taxon>Sesamum</taxon>
    </lineage>
</organism>
<evidence type="ECO:0000256" key="1">
    <source>
        <dbReference type="SAM" id="MobiDB-lite"/>
    </source>
</evidence>
<proteinExistence type="predicted"/>
<feature type="compositionally biased region" description="Acidic residues" evidence="1">
    <location>
        <begin position="78"/>
        <end position="90"/>
    </location>
</feature>
<accession>A0AAW2XQV3</accession>
<feature type="region of interest" description="Disordered" evidence="1">
    <location>
        <begin position="75"/>
        <end position="103"/>
    </location>
</feature>